<evidence type="ECO:0000313" key="1">
    <source>
        <dbReference type="EMBL" id="GAA3615692.1"/>
    </source>
</evidence>
<reference evidence="2" key="1">
    <citation type="journal article" date="2019" name="Int. J. Syst. Evol. Microbiol.">
        <title>The Global Catalogue of Microorganisms (GCM) 10K type strain sequencing project: providing services to taxonomists for standard genome sequencing and annotation.</title>
        <authorList>
            <consortium name="The Broad Institute Genomics Platform"/>
            <consortium name="The Broad Institute Genome Sequencing Center for Infectious Disease"/>
            <person name="Wu L."/>
            <person name="Ma J."/>
        </authorList>
    </citation>
    <scope>NUCLEOTIDE SEQUENCE [LARGE SCALE GENOMIC DNA]</scope>
    <source>
        <strain evidence="2">JCM 16929</strain>
    </source>
</reference>
<sequence length="95" mass="10028">MVPARITITLRWTCSPQLAELIADRFDLIGRPGDCTLLLDGLDQAALRALLALLWDAGHEVVALTSEPPPGTASPTELLHASCAGSMPARKALPS</sequence>
<proteinExistence type="predicted"/>
<organism evidence="1 2">
    <name type="scientific">Microlunatus ginsengisoli</name>
    <dbReference type="NCBI Taxonomy" id="363863"/>
    <lineage>
        <taxon>Bacteria</taxon>
        <taxon>Bacillati</taxon>
        <taxon>Actinomycetota</taxon>
        <taxon>Actinomycetes</taxon>
        <taxon>Propionibacteriales</taxon>
        <taxon>Propionibacteriaceae</taxon>
        <taxon>Microlunatus</taxon>
    </lineage>
</organism>
<evidence type="ECO:0000313" key="2">
    <source>
        <dbReference type="Proteomes" id="UP001501490"/>
    </source>
</evidence>
<gene>
    <name evidence="1" type="ORF">GCM10022236_17210</name>
</gene>
<protein>
    <recommendedName>
        <fullName evidence="3">STAS domain-containing protein</fullName>
    </recommendedName>
</protein>
<accession>A0ABP6ZS46</accession>
<dbReference type="Proteomes" id="UP001501490">
    <property type="component" value="Unassembled WGS sequence"/>
</dbReference>
<name>A0ABP6ZS46_9ACTN</name>
<keyword evidence="2" id="KW-1185">Reference proteome</keyword>
<dbReference type="EMBL" id="BAABAB010000010">
    <property type="protein sequence ID" value="GAA3615692.1"/>
    <property type="molecule type" value="Genomic_DNA"/>
</dbReference>
<comment type="caution">
    <text evidence="1">The sequence shown here is derived from an EMBL/GenBank/DDBJ whole genome shotgun (WGS) entry which is preliminary data.</text>
</comment>
<evidence type="ECO:0008006" key="3">
    <source>
        <dbReference type="Google" id="ProtNLM"/>
    </source>
</evidence>